<accession>A0A2S8AAU1</accession>
<feature type="domain" description="Glutamine amidotransferase" evidence="1">
    <location>
        <begin position="35"/>
        <end position="186"/>
    </location>
</feature>
<dbReference type="PROSITE" id="PS51273">
    <property type="entry name" value="GATASE_TYPE_1"/>
    <property type="match status" value="1"/>
</dbReference>
<sequence>MKIHFIQHESFETAGVYLTWAKNKKHTISFSRIYKNDPVPLNAENIDILIVLGGPQSPNSTKEEFPYFDARMEISLIRKCIEANIWVIGVCLGAQLIGEALGAKFEQSPEKEIGIFPIQLTNDGLKDNMISHFGESLLVGHWHNDMPGLIPSSRVLATSIGCPRQIIKYHKKVYGFQCHMEFTPETIELLINKEENFLNTQNTYKWIQKPVKMRKFDFTEMNEKLFVFLDKIEEEYLKNNSPK</sequence>
<name>A0A2S8AAU1_9FLAO</name>
<dbReference type="AlphaFoldDB" id="A0A2S8AAU1"/>
<dbReference type="EMBL" id="PSZM01000040">
    <property type="protein sequence ID" value="PQL91718.1"/>
    <property type="molecule type" value="Genomic_DNA"/>
</dbReference>
<dbReference type="PANTHER" id="PTHR42695:SF5">
    <property type="entry name" value="GLUTAMINE AMIDOTRANSFERASE YLR126C-RELATED"/>
    <property type="match status" value="1"/>
</dbReference>
<dbReference type="FunFam" id="3.40.50.880:FF:000033">
    <property type="entry name" value="Glutamine amidotransferase class-I"/>
    <property type="match status" value="1"/>
</dbReference>
<dbReference type="Gene3D" id="3.40.50.880">
    <property type="match status" value="1"/>
</dbReference>
<dbReference type="PANTHER" id="PTHR42695">
    <property type="entry name" value="GLUTAMINE AMIDOTRANSFERASE YLR126C-RELATED"/>
    <property type="match status" value="1"/>
</dbReference>
<dbReference type="CDD" id="cd01741">
    <property type="entry name" value="GATase1_1"/>
    <property type="match status" value="1"/>
</dbReference>
<comment type="caution">
    <text evidence="2">The sequence shown here is derived from an EMBL/GenBank/DDBJ whole genome shotgun (WGS) entry which is preliminary data.</text>
</comment>
<keyword evidence="2" id="KW-0436">Ligase</keyword>
<dbReference type="SUPFAM" id="SSF52317">
    <property type="entry name" value="Class I glutamine amidotransferase-like"/>
    <property type="match status" value="1"/>
</dbReference>
<proteinExistence type="predicted"/>
<dbReference type="GO" id="GO:0005829">
    <property type="term" value="C:cytosol"/>
    <property type="evidence" value="ECO:0007669"/>
    <property type="project" value="TreeGrafter"/>
</dbReference>
<dbReference type="InterPro" id="IPR017926">
    <property type="entry name" value="GATASE"/>
</dbReference>
<dbReference type="Pfam" id="PF00117">
    <property type="entry name" value="GATase"/>
    <property type="match status" value="1"/>
</dbReference>
<protein>
    <submittedName>
        <fullName evidence="2">GMP synthase</fullName>
        <ecNumber evidence="2">6.3.5.2</ecNumber>
    </submittedName>
</protein>
<keyword evidence="3" id="KW-1185">Reference proteome</keyword>
<dbReference type="GO" id="GO:0003922">
    <property type="term" value="F:GMP synthase (glutamine-hydrolyzing) activity"/>
    <property type="evidence" value="ECO:0007669"/>
    <property type="project" value="UniProtKB-EC"/>
</dbReference>
<dbReference type="RefSeq" id="WP_105247089.1">
    <property type="nucleotide sequence ID" value="NZ_PSZM01000040.1"/>
</dbReference>
<gene>
    <name evidence="2" type="ORF">C4S77_07925</name>
</gene>
<dbReference type="EC" id="6.3.5.2" evidence="2"/>
<reference evidence="2 3" key="1">
    <citation type="submission" date="2018-02" db="EMBL/GenBank/DDBJ databases">
        <title>Genome sequences of Apibacter spp., gut symbionts of Asian honey bees.</title>
        <authorList>
            <person name="Kwong W.K."/>
            <person name="Steele M.I."/>
            <person name="Moran N.A."/>
        </authorList>
    </citation>
    <scope>NUCLEOTIDE SEQUENCE [LARGE SCALE GENOMIC DNA]</scope>
    <source>
        <strain evidence="3">wkB301</strain>
    </source>
</reference>
<dbReference type="OrthoDB" id="9807137at2"/>
<dbReference type="InterPro" id="IPR044992">
    <property type="entry name" value="ChyE-like"/>
</dbReference>
<evidence type="ECO:0000259" key="1">
    <source>
        <dbReference type="Pfam" id="PF00117"/>
    </source>
</evidence>
<evidence type="ECO:0000313" key="2">
    <source>
        <dbReference type="EMBL" id="PQL91718.1"/>
    </source>
</evidence>
<dbReference type="Proteomes" id="UP000238042">
    <property type="component" value="Unassembled WGS sequence"/>
</dbReference>
<dbReference type="NCBIfam" id="NF006098">
    <property type="entry name" value="PRK08250.1"/>
    <property type="match status" value="1"/>
</dbReference>
<organism evidence="2 3">
    <name type="scientific">Apibacter adventoris</name>
    <dbReference type="NCBI Taxonomy" id="1679466"/>
    <lineage>
        <taxon>Bacteria</taxon>
        <taxon>Pseudomonadati</taxon>
        <taxon>Bacteroidota</taxon>
        <taxon>Flavobacteriia</taxon>
        <taxon>Flavobacteriales</taxon>
        <taxon>Weeksellaceae</taxon>
        <taxon>Apibacter</taxon>
    </lineage>
</organism>
<evidence type="ECO:0000313" key="3">
    <source>
        <dbReference type="Proteomes" id="UP000238042"/>
    </source>
</evidence>
<dbReference type="InterPro" id="IPR029062">
    <property type="entry name" value="Class_I_gatase-like"/>
</dbReference>